<dbReference type="GO" id="GO:0008233">
    <property type="term" value="F:peptidase activity"/>
    <property type="evidence" value="ECO:0007669"/>
    <property type="project" value="TreeGrafter"/>
</dbReference>
<protein>
    <recommendedName>
        <fullName evidence="1">Beta-lactamase-related domain-containing protein</fullName>
    </recommendedName>
</protein>
<dbReference type="PANTHER" id="PTHR46520">
    <property type="entry name" value="SERINE BETA-LACTAMASE-LIKE PROTEIN LACTB, MITOCHONDRIAL"/>
    <property type="match status" value="1"/>
</dbReference>
<dbReference type="SUPFAM" id="SSF56601">
    <property type="entry name" value="beta-lactamase/transpeptidase-like"/>
    <property type="match status" value="1"/>
</dbReference>
<evidence type="ECO:0000259" key="1">
    <source>
        <dbReference type="Pfam" id="PF00144"/>
    </source>
</evidence>
<dbReference type="PANTHER" id="PTHR46520:SF1">
    <property type="entry name" value="SERINE BETA-LACTAMASE-LIKE PROTEIN LACTB, MITOCHONDRIAL"/>
    <property type="match status" value="1"/>
</dbReference>
<dbReference type="GO" id="GO:0019216">
    <property type="term" value="P:regulation of lipid metabolic process"/>
    <property type="evidence" value="ECO:0007669"/>
    <property type="project" value="TreeGrafter"/>
</dbReference>
<dbReference type="PROSITE" id="PS51257">
    <property type="entry name" value="PROKAR_LIPOPROTEIN"/>
    <property type="match status" value="1"/>
</dbReference>
<dbReference type="GO" id="GO:0005739">
    <property type="term" value="C:mitochondrion"/>
    <property type="evidence" value="ECO:0007669"/>
    <property type="project" value="TreeGrafter"/>
</dbReference>
<dbReference type="Pfam" id="PF00144">
    <property type="entry name" value="Beta-lactamase"/>
    <property type="match status" value="1"/>
</dbReference>
<dbReference type="InterPro" id="IPR012338">
    <property type="entry name" value="Beta-lactam/transpept-like"/>
</dbReference>
<dbReference type="InterPro" id="IPR001466">
    <property type="entry name" value="Beta-lactam-related"/>
</dbReference>
<reference evidence="2" key="1">
    <citation type="submission" date="2018-05" db="EMBL/GenBank/DDBJ databases">
        <authorList>
            <person name="Lanie J.A."/>
            <person name="Ng W.-L."/>
            <person name="Kazmierczak K.M."/>
            <person name="Andrzejewski T.M."/>
            <person name="Davidsen T.M."/>
            <person name="Wayne K.J."/>
            <person name="Tettelin H."/>
            <person name="Glass J.I."/>
            <person name="Rusch D."/>
            <person name="Podicherti R."/>
            <person name="Tsui H.-C.T."/>
            <person name="Winkler M.E."/>
        </authorList>
    </citation>
    <scope>NUCLEOTIDE SEQUENCE</scope>
</reference>
<feature type="domain" description="Beta-lactamase-related" evidence="1">
    <location>
        <begin position="29"/>
        <end position="340"/>
    </location>
</feature>
<dbReference type="EMBL" id="UINC01001929">
    <property type="protein sequence ID" value="SUZ90861.1"/>
    <property type="molecule type" value="Genomic_DNA"/>
</dbReference>
<name>A0A381RHG9_9ZZZZ</name>
<gene>
    <name evidence="2" type="ORF">METZ01_LOCUS43715</name>
</gene>
<dbReference type="GO" id="GO:0006508">
    <property type="term" value="P:proteolysis"/>
    <property type="evidence" value="ECO:0007669"/>
    <property type="project" value="TreeGrafter"/>
</dbReference>
<evidence type="ECO:0000313" key="2">
    <source>
        <dbReference type="EMBL" id="SUZ90861.1"/>
    </source>
</evidence>
<dbReference type="InterPro" id="IPR052794">
    <property type="entry name" value="Mito_Ser_Protease_LACTB"/>
</dbReference>
<proteinExistence type="predicted"/>
<organism evidence="2">
    <name type="scientific">marine metagenome</name>
    <dbReference type="NCBI Taxonomy" id="408172"/>
    <lineage>
        <taxon>unclassified sequences</taxon>
        <taxon>metagenomes</taxon>
        <taxon>ecological metagenomes</taxon>
    </lineage>
</organism>
<dbReference type="Gene3D" id="3.40.710.10">
    <property type="entry name" value="DD-peptidase/beta-lactamase superfamily"/>
    <property type="match status" value="1"/>
</dbReference>
<accession>A0A381RHG9</accession>
<sequence length="354" mass="39973">MKKYTFIFITLIALGCTIENIDPNEKKVNSLIAEIIDSNNLPGLSVSVMKNGEIVYSKGFGYADIESKTQIIPSSTKFRIGSFSKTLTASALMKLVEKNKLNLDESIHTYVPEFPEKNWDFNLRQMGGHLSGIRHYKGNEFYINKNYENVIDALDIFKDDPLLHEPGTKYYYSTHAWTLVSAAIEKASETPFLEYMYKNVFEPLGMKNTYAETIDLNIKDKVTYYKKDNYGDIKIEPEVNNSWKWAGGGFISTTEDIVNFLHNHSKSGYLTDESLNILMSPQTTASAGTTNYGIGWRKRYGNNNEILYGHTGGSVGGTTYAFIAIDHNVIVVITSNLSDASFDNLPNDIFEIYY</sequence>
<dbReference type="AlphaFoldDB" id="A0A381RHG9"/>